<dbReference type="EMBL" id="LXQA010174768">
    <property type="protein sequence ID" value="MCI29754.1"/>
    <property type="molecule type" value="Genomic_DNA"/>
</dbReference>
<evidence type="ECO:0000313" key="1">
    <source>
        <dbReference type="EMBL" id="MCI29754.1"/>
    </source>
</evidence>
<reference evidence="1 2" key="1">
    <citation type="journal article" date="2018" name="Front. Plant Sci.">
        <title>Red Clover (Trifolium pratense) and Zigzag Clover (T. medium) - A Picture of Genomic Similarities and Differences.</title>
        <authorList>
            <person name="Dluhosova J."/>
            <person name="Istvanek J."/>
            <person name="Nedelnik J."/>
            <person name="Repkova J."/>
        </authorList>
    </citation>
    <scope>NUCLEOTIDE SEQUENCE [LARGE SCALE GENOMIC DNA]</scope>
    <source>
        <strain evidence="2">cv. 10/8</strain>
        <tissue evidence="1">Leaf</tissue>
    </source>
</reference>
<name>A0A392R0Y4_9FABA</name>
<sequence>QALEVQTWLAVLLIRQAGSGNWTYGWSIIHLLDGVSTQLGVDFKTVLLMITKARCCCHSQSHAMFKA</sequence>
<organism evidence="1 2">
    <name type="scientific">Trifolium medium</name>
    <dbReference type="NCBI Taxonomy" id="97028"/>
    <lineage>
        <taxon>Eukaryota</taxon>
        <taxon>Viridiplantae</taxon>
        <taxon>Streptophyta</taxon>
        <taxon>Embryophyta</taxon>
        <taxon>Tracheophyta</taxon>
        <taxon>Spermatophyta</taxon>
        <taxon>Magnoliopsida</taxon>
        <taxon>eudicotyledons</taxon>
        <taxon>Gunneridae</taxon>
        <taxon>Pentapetalae</taxon>
        <taxon>rosids</taxon>
        <taxon>fabids</taxon>
        <taxon>Fabales</taxon>
        <taxon>Fabaceae</taxon>
        <taxon>Papilionoideae</taxon>
        <taxon>50 kb inversion clade</taxon>
        <taxon>NPAAA clade</taxon>
        <taxon>Hologalegina</taxon>
        <taxon>IRL clade</taxon>
        <taxon>Trifolieae</taxon>
        <taxon>Trifolium</taxon>
    </lineage>
</organism>
<protein>
    <submittedName>
        <fullName evidence="1">Uncharacterized protein</fullName>
    </submittedName>
</protein>
<feature type="non-terminal residue" evidence="1">
    <location>
        <position position="1"/>
    </location>
</feature>
<proteinExistence type="predicted"/>
<evidence type="ECO:0000313" key="2">
    <source>
        <dbReference type="Proteomes" id="UP000265520"/>
    </source>
</evidence>
<keyword evidence="2" id="KW-1185">Reference proteome</keyword>
<accession>A0A392R0Y4</accession>
<dbReference type="AlphaFoldDB" id="A0A392R0Y4"/>
<dbReference type="Proteomes" id="UP000265520">
    <property type="component" value="Unassembled WGS sequence"/>
</dbReference>
<comment type="caution">
    <text evidence="1">The sequence shown here is derived from an EMBL/GenBank/DDBJ whole genome shotgun (WGS) entry which is preliminary data.</text>
</comment>